<sequence>MSKNIVVLAEKPSQAEAYAKSFEKNKRENGYYQVSGKGFDNTIITYGFGHLVELYDPEDYNNDWKNWQLDSLPIIPSNYQFKVSSDKQKQYKIVKRHLDNADEIVIATDSDREGEAIARLIIRLSGNDHKPQKRLWINSLEESEIQKGFQNLKDGQSFYSSFVEAESRQIADWLVGINLTRLYSIYMQNAGMQGVFSIGRVQTPTLYMIYQRNQEIEHFVKKPFYELIANFEHENGQYQGKYKNRFNSLEEIEAFQTANQLAQDMVGTIKDVKKEQKNTYAPKLFSLSDLQSEANRKFNMGANDTLKAVQSLYEKKYTSYPRSDSNYIGSPEFEYLVANLENYLTLAGKTIQEPNTTAQKRYVDSSKVQEHYAIIPTKTIPNLDNLNEKEKNIYMLVLLRTLAIFEQPYQYEETTIITEAQTTEFKTTGKIEIEKGWKQIYQDDEDKNNTSEDTLPNVSANDMVVVRFENKKGETKPPKYYTEGTLLTAMKNAGNKLDKENKEILKESEGIGTEATRASIIENLKHKQYISNKGKNILVTEKGNALCEIIGNDPISNAEMTAQWEKYLNKIKEEQGTQEAFIDSIGRFIDHTINTVPDNFKNSDIQVHAKKIMDDKMIGTCPKCQHHIVDKGKFYGCDDYPNCKFTIPKKWSGKTIPKSNVQQLLEKGITSEIKGFKSKKGKAFNAKLKIVENKITFDFDK</sequence>
<geneLocation type="plasmid" evidence="12">
    <name>pAv-optrA</name>
</geneLocation>
<dbReference type="EC" id="5.6.2.1" evidence="3"/>
<evidence type="ECO:0000256" key="7">
    <source>
        <dbReference type="ARBA" id="ARBA00031985"/>
    </source>
</evidence>
<evidence type="ECO:0000256" key="8">
    <source>
        <dbReference type="ARBA" id="ARBA00032235"/>
    </source>
</evidence>
<dbReference type="NCBIfam" id="TIGR01056">
    <property type="entry name" value="topB"/>
    <property type="match status" value="1"/>
</dbReference>
<dbReference type="Pfam" id="PF13342">
    <property type="entry name" value="Toprim_Crpt"/>
    <property type="match status" value="1"/>
</dbReference>
<dbReference type="InterPro" id="IPR025589">
    <property type="entry name" value="Toprim_C_rpt"/>
</dbReference>
<accession>A0A8F3EMQ5</accession>
<dbReference type="Pfam" id="PF01751">
    <property type="entry name" value="Toprim"/>
    <property type="match status" value="1"/>
</dbReference>
<comment type="catalytic activity">
    <reaction evidence="1">
        <text>ATP-independent breakage of single-stranded DNA, followed by passage and rejoining.</text>
        <dbReference type="EC" id="5.6.2.1"/>
    </reaction>
</comment>
<dbReference type="SMART" id="SM00436">
    <property type="entry name" value="TOP1Bc"/>
    <property type="match status" value="1"/>
</dbReference>
<dbReference type="SMART" id="SM00437">
    <property type="entry name" value="TOP1Ac"/>
    <property type="match status" value="1"/>
</dbReference>
<evidence type="ECO:0000256" key="1">
    <source>
        <dbReference type="ARBA" id="ARBA00000213"/>
    </source>
</evidence>
<dbReference type="CDD" id="cd00186">
    <property type="entry name" value="TOP1Ac"/>
    <property type="match status" value="1"/>
</dbReference>
<dbReference type="InterPro" id="IPR023406">
    <property type="entry name" value="Topo_IA_AS"/>
</dbReference>
<feature type="domain" description="Toprim" evidence="10">
    <location>
        <begin position="4"/>
        <end position="141"/>
    </location>
</feature>
<evidence type="ECO:0000256" key="9">
    <source>
        <dbReference type="ARBA" id="ARBA00032877"/>
    </source>
</evidence>
<dbReference type="InterPro" id="IPR034144">
    <property type="entry name" value="TOPRIM_TopoIII"/>
</dbReference>
<evidence type="ECO:0000259" key="10">
    <source>
        <dbReference type="PROSITE" id="PS50880"/>
    </source>
</evidence>
<dbReference type="GO" id="GO:0003917">
    <property type="term" value="F:DNA topoisomerase type I (single strand cut, ATP-independent) activity"/>
    <property type="evidence" value="ECO:0007669"/>
    <property type="project" value="UniProtKB-EC"/>
</dbReference>
<feature type="domain" description="Topo IA-type catalytic" evidence="11">
    <location>
        <begin position="158"/>
        <end position="593"/>
    </location>
</feature>
<dbReference type="AlphaFoldDB" id="A0A8F3EMQ5"/>
<evidence type="ECO:0000256" key="5">
    <source>
        <dbReference type="ARBA" id="ARBA00022842"/>
    </source>
</evidence>
<dbReference type="NCBIfam" id="NF005829">
    <property type="entry name" value="PRK07726.1"/>
    <property type="match status" value="1"/>
</dbReference>
<reference evidence="12" key="1">
    <citation type="submission" date="2020-12" db="EMBL/GenBank/DDBJ databases">
        <authorList>
            <person name="Brenciani A."/>
            <person name="Morroni G."/>
            <person name="Fioriti S."/>
            <person name="Coccitto S.N."/>
            <person name="Cinthi M."/>
            <person name="Giovanetti E."/>
        </authorList>
    </citation>
    <scope>NUCLEOTIDE SEQUENCE</scope>
    <source>
        <plasmid evidence="12">pAv-optrA</plasmid>
    </source>
</reference>
<dbReference type="InterPro" id="IPR006171">
    <property type="entry name" value="TOPRIM_dom"/>
</dbReference>
<dbReference type="InterPro" id="IPR003602">
    <property type="entry name" value="Topo_IA_DNA-bd_dom"/>
</dbReference>
<dbReference type="PANTHER" id="PTHR11390">
    <property type="entry name" value="PROKARYOTIC DNA TOPOISOMERASE"/>
    <property type="match status" value="1"/>
</dbReference>
<dbReference type="InterPro" id="IPR013497">
    <property type="entry name" value="Topo_IA_cen"/>
</dbReference>
<evidence type="ECO:0000256" key="2">
    <source>
        <dbReference type="ARBA" id="ARBA00009446"/>
    </source>
</evidence>
<evidence type="ECO:0000256" key="4">
    <source>
        <dbReference type="ARBA" id="ARBA00022723"/>
    </source>
</evidence>
<comment type="similarity">
    <text evidence="2">Belongs to the type IA topoisomerase family.</text>
</comment>
<keyword evidence="12" id="KW-0413">Isomerase</keyword>
<dbReference type="Pfam" id="PF01131">
    <property type="entry name" value="Topoisom_bac"/>
    <property type="match status" value="1"/>
</dbReference>
<dbReference type="GO" id="GO:0006310">
    <property type="term" value="P:DNA recombination"/>
    <property type="evidence" value="ECO:0007669"/>
    <property type="project" value="TreeGrafter"/>
</dbReference>
<name>A0A8F3EMQ5_9LACT</name>
<dbReference type="GO" id="GO:0006281">
    <property type="term" value="P:DNA repair"/>
    <property type="evidence" value="ECO:0007669"/>
    <property type="project" value="TreeGrafter"/>
</dbReference>
<dbReference type="InterPro" id="IPR005738">
    <property type="entry name" value="TopoIII"/>
</dbReference>
<keyword evidence="12" id="KW-0614">Plasmid</keyword>
<evidence type="ECO:0000259" key="11">
    <source>
        <dbReference type="PROSITE" id="PS52039"/>
    </source>
</evidence>
<gene>
    <name evidence="12" type="primary">topA</name>
</gene>
<dbReference type="GO" id="GO:0046872">
    <property type="term" value="F:metal ion binding"/>
    <property type="evidence" value="ECO:0007669"/>
    <property type="project" value="UniProtKB-KW"/>
</dbReference>
<dbReference type="GO" id="GO:0003677">
    <property type="term" value="F:DNA binding"/>
    <property type="evidence" value="ECO:0007669"/>
    <property type="project" value="InterPro"/>
</dbReference>
<evidence type="ECO:0000313" key="12">
    <source>
        <dbReference type="EMBL" id="QWY91687.1"/>
    </source>
</evidence>
<proteinExistence type="inferred from homology"/>
<dbReference type="PROSITE" id="PS00396">
    <property type="entry name" value="TOPO_IA_1"/>
    <property type="match status" value="1"/>
</dbReference>
<dbReference type="GO" id="GO:0043597">
    <property type="term" value="C:cytoplasmic replication fork"/>
    <property type="evidence" value="ECO:0007669"/>
    <property type="project" value="TreeGrafter"/>
</dbReference>
<keyword evidence="5" id="KW-0460">Magnesium</keyword>
<evidence type="ECO:0000256" key="3">
    <source>
        <dbReference type="ARBA" id="ARBA00012891"/>
    </source>
</evidence>
<dbReference type="InterPro" id="IPR003601">
    <property type="entry name" value="Topo_IA_2"/>
</dbReference>
<dbReference type="EMBL" id="MW364930">
    <property type="protein sequence ID" value="QWY91687.1"/>
    <property type="molecule type" value="Genomic_DNA"/>
</dbReference>
<protein>
    <recommendedName>
        <fullName evidence="3">DNA topoisomerase</fullName>
        <ecNumber evidence="3">5.6.2.1</ecNumber>
    </recommendedName>
    <alternativeName>
        <fullName evidence="9">Omega-protein</fullName>
    </alternativeName>
    <alternativeName>
        <fullName evidence="8">Relaxing enzyme</fullName>
    </alternativeName>
    <alternativeName>
        <fullName evidence="6">Swivelase</fullName>
    </alternativeName>
    <alternativeName>
        <fullName evidence="7">Untwisting enzyme</fullName>
    </alternativeName>
</protein>
<dbReference type="SMART" id="SM00493">
    <property type="entry name" value="TOPRIM"/>
    <property type="match status" value="1"/>
</dbReference>
<dbReference type="GO" id="GO:0006265">
    <property type="term" value="P:DNA topological change"/>
    <property type="evidence" value="ECO:0007669"/>
    <property type="project" value="InterPro"/>
</dbReference>
<dbReference type="PROSITE" id="PS50880">
    <property type="entry name" value="TOPRIM"/>
    <property type="match status" value="1"/>
</dbReference>
<dbReference type="PROSITE" id="PS52039">
    <property type="entry name" value="TOPO_IA_2"/>
    <property type="match status" value="1"/>
</dbReference>
<dbReference type="CDD" id="cd03362">
    <property type="entry name" value="TOPRIM_TopoIA_TopoIII"/>
    <property type="match status" value="1"/>
</dbReference>
<keyword evidence="4" id="KW-0479">Metal-binding</keyword>
<organism evidence="12">
    <name type="scientific">Aerococcus viridans</name>
    <dbReference type="NCBI Taxonomy" id="1377"/>
    <lineage>
        <taxon>Bacteria</taxon>
        <taxon>Bacillati</taxon>
        <taxon>Bacillota</taxon>
        <taxon>Bacilli</taxon>
        <taxon>Lactobacillales</taxon>
        <taxon>Aerococcaceae</taxon>
        <taxon>Aerococcus</taxon>
    </lineage>
</organism>
<evidence type="ECO:0000256" key="6">
    <source>
        <dbReference type="ARBA" id="ARBA00030003"/>
    </source>
</evidence>
<dbReference type="PANTHER" id="PTHR11390:SF21">
    <property type="entry name" value="DNA TOPOISOMERASE 3-ALPHA"/>
    <property type="match status" value="1"/>
</dbReference>
<dbReference type="InterPro" id="IPR000380">
    <property type="entry name" value="Topo_IA"/>
</dbReference>